<keyword evidence="11" id="KW-0175">Coiled coil</keyword>
<keyword evidence="7" id="KW-0496">Mitochondrion</keyword>
<comment type="caution">
    <text evidence="12">The sequence shown here is derived from an EMBL/GenBank/DDBJ whole genome shotgun (WGS) entry which is preliminary data.</text>
</comment>
<dbReference type="Pfam" id="PF00153">
    <property type="entry name" value="Mito_carr"/>
    <property type="match status" value="3"/>
</dbReference>
<dbReference type="Proteomes" id="UP000038009">
    <property type="component" value="Unassembled WGS sequence"/>
</dbReference>
<dbReference type="VEuPathDB" id="TriTrypDB:Lsey_0173_0100"/>
<evidence type="ECO:0000256" key="7">
    <source>
        <dbReference type="ARBA" id="ARBA00023128"/>
    </source>
</evidence>
<comment type="subcellular location">
    <subcellularLocation>
        <location evidence="1">Mitochondrion membrane</location>
        <topology evidence="1">Multi-pass membrane protein</topology>
    </subcellularLocation>
</comment>
<dbReference type="OrthoDB" id="193856at2759"/>
<sequence length="358" mass="38749">MTTESEVPHGHAPSTSTASSSFLVAVEERALAPLSLLKASLVAFLPGAVQGTTTVLLGHPLDTAKVRMQAAGPHVTKSTFGTMWKMASAEGIRSLYRGVAPPLIAEGTKRSLQFALWDWMRASSAAAAVAGAEERREEAERKTKAEAKATPARTAASFASAARHYSHQTLTYVGGNTFLSGALSGGCGTLIGCPMHVIKIQTQYQTARDTRNAWTCIKDIYQKEGVRGYYRGFRYNLIKDVCFAGTYLGLYATFRDRAWFQKESRDVLATTLGTPRTSNLSAFLSGACASMATWVLLYPLDTIKTLVQARQAQAIPAVLRQPARLYRGLVASLLKAGPVSGVSMAVYEQTWRLMNKKA</sequence>
<reference evidence="12 13" key="1">
    <citation type="journal article" date="2015" name="PLoS Pathog.">
        <title>Leptomonas seymouri: Adaptations to the Dixenous Life Cycle Analyzed by Genome Sequencing, Transcriptome Profiling and Co-infection with Leishmania donovani.</title>
        <authorList>
            <person name="Kraeva N."/>
            <person name="Butenko A."/>
            <person name="Hlavacova J."/>
            <person name="Kostygov A."/>
            <person name="Myskova J."/>
            <person name="Grybchuk D."/>
            <person name="Lestinova T."/>
            <person name="Votypka J."/>
            <person name="Volf P."/>
            <person name="Opperdoes F."/>
            <person name="Flegontov P."/>
            <person name="Lukes J."/>
            <person name="Yurchenko V."/>
        </authorList>
    </citation>
    <scope>NUCLEOTIDE SEQUENCE [LARGE SCALE GENOMIC DNA]</scope>
    <source>
        <strain evidence="12 13">ATCC 30220</strain>
    </source>
</reference>
<keyword evidence="6" id="KW-1133">Transmembrane helix</keyword>
<dbReference type="EMBL" id="LJSK01000173">
    <property type="protein sequence ID" value="KPI85661.1"/>
    <property type="molecule type" value="Genomic_DNA"/>
</dbReference>
<evidence type="ECO:0000256" key="3">
    <source>
        <dbReference type="ARBA" id="ARBA00022448"/>
    </source>
</evidence>
<feature type="repeat" description="Solcar" evidence="9">
    <location>
        <begin position="277"/>
        <end position="353"/>
    </location>
</feature>
<dbReference type="PANTHER" id="PTHR45624:SF10">
    <property type="entry name" value="SLC (SOLUTE CARRIER) HOMOLOG"/>
    <property type="match status" value="1"/>
</dbReference>
<evidence type="ECO:0000256" key="9">
    <source>
        <dbReference type="PROSITE-ProRule" id="PRU00282"/>
    </source>
</evidence>
<evidence type="ECO:0000256" key="1">
    <source>
        <dbReference type="ARBA" id="ARBA00004225"/>
    </source>
</evidence>
<dbReference type="Gene3D" id="1.50.40.10">
    <property type="entry name" value="Mitochondrial carrier domain"/>
    <property type="match status" value="2"/>
</dbReference>
<dbReference type="GO" id="GO:0031966">
    <property type="term" value="C:mitochondrial membrane"/>
    <property type="evidence" value="ECO:0007669"/>
    <property type="project" value="UniProtKB-SubCell"/>
</dbReference>
<dbReference type="InterPro" id="IPR018108">
    <property type="entry name" value="MCP_transmembrane"/>
</dbReference>
<gene>
    <name evidence="12" type="ORF">ABL78_5282</name>
</gene>
<evidence type="ECO:0000256" key="2">
    <source>
        <dbReference type="ARBA" id="ARBA00006375"/>
    </source>
</evidence>
<evidence type="ECO:0000256" key="6">
    <source>
        <dbReference type="ARBA" id="ARBA00022989"/>
    </source>
</evidence>
<comment type="similarity">
    <text evidence="2 10">Belongs to the mitochondrial carrier (TC 2.A.29) family.</text>
</comment>
<evidence type="ECO:0000256" key="5">
    <source>
        <dbReference type="ARBA" id="ARBA00022737"/>
    </source>
</evidence>
<feature type="repeat" description="Solcar" evidence="9">
    <location>
        <begin position="38"/>
        <end position="123"/>
    </location>
</feature>
<keyword evidence="3 10" id="KW-0813">Transport</keyword>
<accession>A0A0N1HX25</accession>
<evidence type="ECO:0000256" key="11">
    <source>
        <dbReference type="SAM" id="Coils"/>
    </source>
</evidence>
<dbReference type="PANTHER" id="PTHR45624">
    <property type="entry name" value="MITOCHONDRIAL BASIC AMINO ACIDS TRANSPORTER-RELATED"/>
    <property type="match status" value="1"/>
</dbReference>
<feature type="coiled-coil region" evidence="11">
    <location>
        <begin position="122"/>
        <end position="149"/>
    </location>
</feature>
<keyword evidence="4 9" id="KW-0812">Transmembrane</keyword>
<evidence type="ECO:0000313" key="12">
    <source>
        <dbReference type="EMBL" id="KPI85661.1"/>
    </source>
</evidence>
<dbReference type="PROSITE" id="PS50920">
    <property type="entry name" value="SOLCAR"/>
    <property type="match status" value="3"/>
</dbReference>
<evidence type="ECO:0000256" key="4">
    <source>
        <dbReference type="ARBA" id="ARBA00022692"/>
    </source>
</evidence>
<evidence type="ECO:0000256" key="8">
    <source>
        <dbReference type="ARBA" id="ARBA00023136"/>
    </source>
</evidence>
<evidence type="ECO:0000313" key="13">
    <source>
        <dbReference type="Proteomes" id="UP000038009"/>
    </source>
</evidence>
<feature type="repeat" description="Solcar" evidence="9">
    <location>
        <begin position="172"/>
        <end position="257"/>
    </location>
</feature>
<proteinExistence type="inferred from homology"/>
<evidence type="ECO:0000256" key="10">
    <source>
        <dbReference type="RuleBase" id="RU000488"/>
    </source>
</evidence>
<dbReference type="SUPFAM" id="SSF103506">
    <property type="entry name" value="Mitochondrial carrier"/>
    <property type="match status" value="1"/>
</dbReference>
<dbReference type="InterPro" id="IPR023395">
    <property type="entry name" value="MCP_dom_sf"/>
</dbReference>
<name>A0A0N1HX25_LEPSE</name>
<keyword evidence="8 9" id="KW-0472">Membrane</keyword>
<dbReference type="GO" id="GO:0022857">
    <property type="term" value="F:transmembrane transporter activity"/>
    <property type="evidence" value="ECO:0007669"/>
    <property type="project" value="TreeGrafter"/>
</dbReference>
<dbReference type="OMA" id="LIGCPMH"/>
<keyword evidence="13" id="KW-1185">Reference proteome</keyword>
<dbReference type="InterPro" id="IPR050567">
    <property type="entry name" value="Mitochondrial_Carrier"/>
</dbReference>
<organism evidence="12 13">
    <name type="scientific">Leptomonas seymouri</name>
    <dbReference type="NCBI Taxonomy" id="5684"/>
    <lineage>
        <taxon>Eukaryota</taxon>
        <taxon>Discoba</taxon>
        <taxon>Euglenozoa</taxon>
        <taxon>Kinetoplastea</taxon>
        <taxon>Metakinetoplastina</taxon>
        <taxon>Trypanosomatida</taxon>
        <taxon>Trypanosomatidae</taxon>
        <taxon>Leishmaniinae</taxon>
        <taxon>Leptomonas</taxon>
    </lineage>
</organism>
<protein>
    <submittedName>
        <fullName evidence="12">Putative mitochondrial carrier protein</fullName>
    </submittedName>
</protein>
<keyword evidence="5" id="KW-0677">Repeat</keyword>
<dbReference type="AlphaFoldDB" id="A0A0N1HX25"/>